<dbReference type="OrthoDB" id="124691at2157"/>
<dbReference type="Proteomes" id="UP000509626">
    <property type="component" value="Chromosome"/>
</dbReference>
<evidence type="ECO:0000313" key="2">
    <source>
        <dbReference type="EMBL" id="QLG62993.1"/>
    </source>
</evidence>
<dbReference type="AlphaFoldDB" id="A0A7D5LBR8"/>
<dbReference type="Pfam" id="PF23957">
    <property type="entry name" value="DUF7286"/>
    <property type="match status" value="1"/>
</dbReference>
<keyword evidence="3" id="KW-1185">Reference proteome</keyword>
<reference evidence="2 3" key="1">
    <citation type="submission" date="2020-06" db="EMBL/GenBank/DDBJ databases">
        <title>NJ-3-1, isolated from saline soil.</title>
        <authorList>
            <person name="Cui H.L."/>
            <person name="Shi X."/>
        </authorList>
    </citation>
    <scope>NUCLEOTIDE SEQUENCE [LARGE SCALE GENOMIC DNA]</scope>
    <source>
        <strain evidence="2 3">NJ-3-1</strain>
    </source>
</reference>
<dbReference type="EMBL" id="CP058579">
    <property type="protein sequence ID" value="QLG62993.1"/>
    <property type="molecule type" value="Genomic_DNA"/>
</dbReference>
<dbReference type="InterPro" id="IPR055710">
    <property type="entry name" value="DUF7286"/>
</dbReference>
<gene>
    <name evidence="2" type="ORF">HUG12_15135</name>
</gene>
<sequence>MTRESTDRARVPFALVGVVLLLGSVGYANTVALSASTGGTVAAESTLDRTEATARPAIRTATEEAARAAAAEPVTGPADTPAGDALNGSSPFRDALRLRIYGSVASALRTTEVDDGRTVGTAGLPAVNSTSELRDAIRRIDVRPAEDGTATTVTIRNVTIEARRDGRVVATARTDYVVTVAVPVLAMHERTLRYERRLNAGPLEGPGLGRQLTWRLTGVAEARGLAQYGGAPVRNVLTNRHVELSSNAAALREQRAVYGRADAEGRAGVVRATAEVGTTDLFGPAIRQGPAWTDTVLSASGDQSGAAGARSTPSPGSDGDLVVGVNRSADRAFAEFLAGDARRVADAAYRAEVTRTVRLAASDVGEAPEPEPPGRNWTLVADRRSNTVEVVDRTTRRRDDPREFLDATLTVRVRHAAVRTWLNGTRTRETRTTWTDVHEVRVRVSAEYRHPTHGPNRPVSPAFEPGGALGGSNLADVRDDALERLAGPERLRRVARDAPETGDDTETIVVSGDRPEELDDWVYADVAGLRERTRDVTVRVDRDAVAAGEANAPAALAAALRERRAALVDAPSRYDGASDRARVAARAAFLDGLIALLEDRAGTSDRRNDAFRDALEEAEVPLSERLDEVSEATAERVAPEPRPIGHGPAGPVVLTPDATPGYLTLTSVSPERTGASHRVGEVRPLAARNTNVFTVPSGDVADTVTDAVLPKRRTTSLRSAGLALRRANGTLGASGNRTLERRRDDLASEVRPSVRRVRTRADGTLDRRAGDRLSARDRSAALDAADREYPGLGERAVAMTNGSYADAVARETAERGSFSATERDRLAVRLRLSVTEEAGSERIAVPADVTNATVTTERRVGRELVHDAVESGTDRAAEEVRDRYAEGTFGPAVAGLPVAPAPGYWYATVNAWSVEVRGHYPEFAVEARTGSPDGAGTVVRYVRDGRPVRFDVDGDGAPERVGRNERVSFRTSTVVLVAVPAGKGGVGDVDGDADERSDGWPCPDASVPGCEREP</sequence>
<accession>A0A7D5LBR8</accession>
<dbReference type="GeneID" id="56038820"/>
<feature type="region of interest" description="Disordered" evidence="1">
    <location>
        <begin position="983"/>
        <end position="1014"/>
    </location>
</feature>
<feature type="region of interest" description="Disordered" evidence="1">
    <location>
        <begin position="298"/>
        <end position="320"/>
    </location>
</feature>
<feature type="region of interest" description="Disordered" evidence="1">
    <location>
        <begin position="62"/>
        <end position="88"/>
    </location>
</feature>
<evidence type="ECO:0000256" key="1">
    <source>
        <dbReference type="SAM" id="MobiDB-lite"/>
    </source>
</evidence>
<feature type="region of interest" description="Disordered" evidence="1">
    <location>
        <begin position="448"/>
        <end position="474"/>
    </location>
</feature>
<evidence type="ECO:0000313" key="3">
    <source>
        <dbReference type="Proteomes" id="UP000509626"/>
    </source>
</evidence>
<feature type="compositionally biased region" description="Low complexity" evidence="1">
    <location>
        <begin position="298"/>
        <end position="311"/>
    </location>
</feature>
<dbReference type="RefSeq" id="WP_179269578.1">
    <property type="nucleotide sequence ID" value="NZ_CP058579.1"/>
</dbReference>
<name>A0A7D5LBR8_9EURY</name>
<organism evidence="2 3">
    <name type="scientific">Halorarum salinum</name>
    <dbReference type="NCBI Taxonomy" id="2743089"/>
    <lineage>
        <taxon>Archaea</taxon>
        <taxon>Methanobacteriati</taxon>
        <taxon>Methanobacteriota</taxon>
        <taxon>Stenosarchaea group</taxon>
        <taxon>Halobacteria</taxon>
        <taxon>Halobacteriales</taxon>
        <taxon>Haloferacaceae</taxon>
        <taxon>Halorarum</taxon>
    </lineage>
</organism>
<protein>
    <submittedName>
        <fullName evidence="2">Uncharacterized protein</fullName>
    </submittedName>
</protein>
<dbReference type="KEGG" id="halu:HUG12_15135"/>
<proteinExistence type="predicted"/>